<keyword evidence="3" id="KW-1185">Reference proteome</keyword>
<dbReference type="AlphaFoldDB" id="A0A1C3ULI2"/>
<evidence type="ECO:0000313" key="3">
    <source>
        <dbReference type="Proteomes" id="UP000186228"/>
    </source>
</evidence>
<proteinExistence type="predicted"/>
<keyword evidence="1" id="KW-0732">Signal</keyword>
<protein>
    <recommendedName>
        <fullName evidence="4">Lipoprotein</fullName>
    </recommendedName>
</protein>
<evidence type="ECO:0008006" key="4">
    <source>
        <dbReference type="Google" id="ProtNLM"/>
    </source>
</evidence>
<reference evidence="3" key="1">
    <citation type="submission" date="2016-08" db="EMBL/GenBank/DDBJ databases">
        <authorList>
            <person name="Varghese N."/>
            <person name="Submissions Spin"/>
        </authorList>
    </citation>
    <scope>NUCLEOTIDE SEQUENCE [LARGE SCALE GENOMIC DNA]</scope>
    <source>
        <strain evidence="3">CCBAU 57015</strain>
    </source>
</reference>
<feature type="chain" id="PRO_5008683258" description="Lipoprotein" evidence="1">
    <location>
        <begin position="18"/>
        <end position="113"/>
    </location>
</feature>
<dbReference type="RefSeq" id="WP_075852377.1">
    <property type="nucleotide sequence ID" value="NZ_FMAC01000002.1"/>
</dbReference>
<dbReference type="OrthoDB" id="8382554at2"/>
<gene>
    <name evidence="2" type="ORF">GA0061100_102572</name>
</gene>
<dbReference type="Proteomes" id="UP000186228">
    <property type="component" value="Unassembled WGS sequence"/>
</dbReference>
<dbReference type="PROSITE" id="PS51257">
    <property type="entry name" value="PROKAR_LIPOPROTEIN"/>
    <property type="match status" value="1"/>
</dbReference>
<evidence type="ECO:0000256" key="1">
    <source>
        <dbReference type="SAM" id="SignalP"/>
    </source>
</evidence>
<organism evidence="2 3">
    <name type="scientific">Rhizobium hainanense</name>
    <dbReference type="NCBI Taxonomy" id="52131"/>
    <lineage>
        <taxon>Bacteria</taxon>
        <taxon>Pseudomonadati</taxon>
        <taxon>Pseudomonadota</taxon>
        <taxon>Alphaproteobacteria</taxon>
        <taxon>Hyphomicrobiales</taxon>
        <taxon>Rhizobiaceae</taxon>
        <taxon>Rhizobium/Agrobacterium group</taxon>
        <taxon>Rhizobium</taxon>
    </lineage>
</organism>
<name>A0A1C3ULI2_9HYPH</name>
<feature type="signal peptide" evidence="1">
    <location>
        <begin position="1"/>
        <end position="17"/>
    </location>
</feature>
<dbReference type="EMBL" id="FMAC01000002">
    <property type="protein sequence ID" value="SCB16343.1"/>
    <property type="molecule type" value="Genomic_DNA"/>
</dbReference>
<sequence>MRLIRPAIIAFSLTVLASCTSQEKGFEKIIPILKESPTARVQVIDKCMSQHLPPETLDEIAFYVKSQRSEAKRLFCQRLTNGLASGKISYADFKAMFRQKKVTPALVSVLKGH</sequence>
<evidence type="ECO:0000313" key="2">
    <source>
        <dbReference type="EMBL" id="SCB16343.1"/>
    </source>
</evidence>
<accession>A0A1C3ULI2</accession>